<evidence type="ECO:0008006" key="3">
    <source>
        <dbReference type="Google" id="ProtNLM"/>
    </source>
</evidence>
<dbReference type="SUPFAM" id="SSF56281">
    <property type="entry name" value="Metallo-hydrolase/oxidoreductase"/>
    <property type="match status" value="1"/>
</dbReference>
<reference evidence="1 2" key="2">
    <citation type="journal article" date="2018" name="Nature">
        <title>Mutant phenotypes for thousands of bacterial genes of unknown function.</title>
        <authorList>
            <person name="Price M.N."/>
            <person name="Wetmore K.M."/>
            <person name="Waters R.J."/>
            <person name="Callaghan M."/>
            <person name="Ray J."/>
            <person name="Liu H."/>
            <person name="Kuehl J.V."/>
            <person name="Melnyk R.A."/>
            <person name="Lamson J.S."/>
            <person name="Suh Y."/>
            <person name="Carlson H.K."/>
            <person name="Esquivel Z."/>
            <person name="Sadeeshkumar H."/>
            <person name="Chakraborty R."/>
            <person name="Zane G.M."/>
            <person name="Rubin B.E."/>
            <person name="Wall J.D."/>
            <person name="Visel A."/>
            <person name="Bristow J."/>
            <person name="Blow M.J."/>
            <person name="Arkin A.P."/>
            <person name="Deutschbauer A.M."/>
        </authorList>
    </citation>
    <scope>NUCLEOTIDE SEQUENCE [LARGE SCALE GENOMIC DNA]</scope>
    <source>
        <strain evidence="1 2">FW300-N2C3</strain>
    </source>
</reference>
<proteinExistence type="predicted"/>
<accession>A0A0N9WD21</accession>
<dbReference type="AlphaFoldDB" id="A0A0N9WD21"/>
<gene>
    <name evidence="1" type="ORF">AO356_26545</name>
</gene>
<protein>
    <recommendedName>
        <fullName evidence="3">Metallo-beta-lactamase domain-containing protein</fullName>
    </recommendedName>
</protein>
<evidence type="ECO:0000313" key="1">
    <source>
        <dbReference type="EMBL" id="ALI10222.1"/>
    </source>
</evidence>
<dbReference type="PANTHER" id="PTHR42773">
    <property type="entry name" value="METALLO-BETA-LACTAMASE-RELATED"/>
    <property type="match status" value="1"/>
</dbReference>
<sequence>MDRSGMIALAPSVFRVQPSKVTPTKYCSFFVVHPQGNLMLPCFAKGASIEGDFEAMANMGGVSAQLLGDMHLKSNHCDVLHKRFGAWTYCSEPERDDVGKSVGSVKAFPFHRHHLFPHVEVIPTPGHRPGGTCFLVEMDGFRALFAGDNVGYDGANWTAFPSKSGKEALRQSLSVLADCEFDVLYAITLAVEPVCSISLPTAEARQCFFNDVAVQAGLV</sequence>
<dbReference type="EMBL" id="CP012831">
    <property type="protein sequence ID" value="ALI10222.1"/>
    <property type="molecule type" value="Genomic_DNA"/>
</dbReference>
<dbReference type="Proteomes" id="UP000059425">
    <property type="component" value="Chromosome"/>
</dbReference>
<dbReference type="PANTHER" id="PTHR42773:SF1">
    <property type="entry name" value="METALLO-BETA-LACTAMASE FAMILY PROTEIN"/>
    <property type="match status" value="1"/>
</dbReference>
<reference evidence="2" key="1">
    <citation type="submission" date="2015-09" db="EMBL/GenBank/DDBJ databases">
        <title>Whole genome sequence of Pseudomonas fluorescens FW300-N2C3.</title>
        <authorList>
            <person name="Ray J."/>
            <person name="Melnyk R."/>
            <person name="Deutschbauer A."/>
        </authorList>
    </citation>
    <scope>NUCLEOTIDE SEQUENCE [LARGE SCALE GENOMIC DNA]</scope>
    <source>
        <strain evidence="2">FW300-N2C3</strain>
    </source>
</reference>
<dbReference type="Gene3D" id="3.60.15.10">
    <property type="entry name" value="Ribonuclease Z/Hydroxyacylglutathione hydrolase-like"/>
    <property type="match status" value="1"/>
</dbReference>
<evidence type="ECO:0000313" key="2">
    <source>
        <dbReference type="Proteomes" id="UP000059425"/>
    </source>
</evidence>
<name>A0A0N9WD21_PSEFL</name>
<organism evidence="1 2">
    <name type="scientific">Pseudomonas fluorescens</name>
    <dbReference type="NCBI Taxonomy" id="294"/>
    <lineage>
        <taxon>Bacteria</taxon>
        <taxon>Pseudomonadati</taxon>
        <taxon>Pseudomonadota</taxon>
        <taxon>Gammaproteobacteria</taxon>
        <taxon>Pseudomonadales</taxon>
        <taxon>Pseudomonadaceae</taxon>
        <taxon>Pseudomonas</taxon>
    </lineage>
</organism>
<dbReference type="InterPro" id="IPR036866">
    <property type="entry name" value="RibonucZ/Hydroxyglut_hydro"/>
</dbReference>